<dbReference type="NCBIfam" id="TIGR03557">
    <property type="entry name" value="F420_G6P_family"/>
    <property type="match status" value="1"/>
</dbReference>
<dbReference type="InterPro" id="IPR019945">
    <property type="entry name" value="F420_G6P_DH-rel"/>
</dbReference>
<evidence type="ECO:0000259" key="2">
    <source>
        <dbReference type="Pfam" id="PF00296"/>
    </source>
</evidence>
<dbReference type="GO" id="GO:0016491">
    <property type="term" value="F:oxidoreductase activity"/>
    <property type="evidence" value="ECO:0007669"/>
    <property type="project" value="UniProtKB-KW"/>
</dbReference>
<reference evidence="3 4" key="1">
    <citation type="submission" date="2017-09" db="EMBL/GenBank/DDBJ databases">
        <authorList>
            <person name="Lee N."/>
            <person name="Cho B.-K."/>
        </authorList>
    </citation>
    <scope>NUCLEOTIDE SEQUENCE [LARGE SCALE GENOMIC DNA]</scope>
    <source>
        <strain evidence="3 4">ATCC 39115</strain>
    </source>
</reference>
<proteinExistence type="predicted"/>
<sequence length="320" mass="34822">MATFGYHASHEQFPPSELLQLLKVAQDAGFASGMCSDHFAPWSSRQGHSGHAWSWLGAALASTVLPMGVVTAPGQRYHPAVLAQAAATLAQMYPGRLWVALGTGQALSEHITGDRWPSKEARTRRLEECVRIMRALFAGQEVSHEGLVTVDRARLWSLPQRPPILLGAAVGPATARRVAAWADGIITVNQPDDAHRETLAAYREAGGRGPAVLQAHLSWAPTREEALAAAHDQWREAVLGSDVGWEIPLPEHFEQAARLIEPSGVEPFVVVSDDLGHHTDWLARQASHGFDEVMLHQVGKGHQVRFVEVFGSEVLPELNS</sequence>
<dbReference type="InterPro" id="IPR011251">
    <property type="entry name" value="Luciferase-like_dom"/>
</dbReference>
<dbReference type="PANTHER" id="PTHR43244">
    <property type="match status" value="1"/>
</dbReference>
<dbReference type="RefSeq" id="WP_016823643.1">
    <property type="nucleotide sequence ID" value="NZ_CP023700.1"/>
</dbReference>
<accession>A0ABX6API7</accession>
<keyword evidence="1 3" id="KW-0560">Oxidoreductase</keyword>
<dbReference type="InterPro" id="IPR050564">
    <property type="entry name" value="F420-G6PD/mer"/>
</dbReference>
<dbReference type="SUPFAM" id="SSF51679">
    <property type="entry name" value="Bacterial luciferase-like"/>
    <property type="match status" value="1"/>
</dbReference>
<evidence type="ECO:0000313" key="4">
    <source>
        <dbReference type="Proteomes" id="UP000327143"/>
    </source>
</evidence>
<name>A0ABX6API7_STRVD</name>
<dbReference type="Gene3D" id="3.20.20.30">
    <property type="entry name" value="Luciferase-like domain"/>
    <property type="match status" value="1"/>
</dbReference>
<dbReference type="EC" id="1.-.-.-" evidence="3"/>
<dbReference type="Proteomes" id="UP000327143">
    <property type="component" value="Chromosome"/>
</dbReference>
<dbReference type="InterPro" id="IPR023907">
    <property type="entry name" value="Non-F420_Flavin_OxRdtase"/>
</dbReference>
<protein>
    <submittedName>
        <fullName evidence="3">TIGR03557 family F420-dependent LLM class oxidoreductase</fullName>
        <ecNumber evidence="3">1.-.-.-</ecNumber>
    </submittedName>
</protein>
<dbReference type="EMBL" id="CP023700">
    <property type="protein sequence ID" value="QEU88864.1"/>
    <property type="molecule type" value="Genomic_DNA"/>
</dbReference>
<feature type="domain" description="Luciferase-like" evidence="2">
    <location>
        <begin position="7"/>
        <end position="291"/>
    </location>
</feature>
<keyword evidence="4" id="KW-1185">Reference proteome</keyword>
<dbReference type="Pfam" id="PF00296">
    <property type="entry name" value="Bac_luciferase"/>
    <property type="match status" value="1"/>
</dbReference>
<gene>
    <name evidence="3" type="ORF">CP969_32390</name>
</gene>
<dbReference type="PANTHER" id="PTHR43244:SF1">
    <property type="entry name" value="5,10-METHYLENETETRAHYDROMETHANOPTERIN REDUCTASE"/>
    <property type="match status" value="1"/>
</dbReference>
<dbReference type="CDD" id="cd01097">
    <property type="entry name" value="Tetrahydromethanopterin_reductase"/>
    <property type="match status" value="1"/>
</dbReference>
<organism evidence="3 4">
    <name type="scientific">Streptomyces viridosporus T7A</name>
    <dbReference type="NCBI Taxonomy" id="665577"/>
    <lineage>
        <taxon>Bacteria</taxon>
        <taxon>Bacillati</taxon>
        <taxon>Actinomycetota</taxon>
        <taxon>Actinomycetes</taxon>
        <taxon>Kitasatosporales</taxon>
        <taxon>Streptomycetaceae</taxon>
        <taxon>Streptomyces</taxon>
    </lineage>
</organism>
<evidence type="ECO:0000313" key="3">
    <source>
        <dbReference type="EMBL" id="QEU88864.1"/>
    </source>
</evidence>
<dbReference type="NCBIfam" id="TIGR03885">
    <property type="entry name" value="flavin_revert"/>
    <property type="match status" value="1"/>
</dbReference>
<dbReference type="InterPro" id="IPR036661">
    <property type="entry name" value="Luciferase-like_sf"/>
</dbReference>
<evidence type="ECO:0000256" key="1">
    <source>
        <dbReference type="ARBA" id="ARBA00023002"/>
    </source>
</evidence>